<dbReference type="GO" id="GO:0006888">
    <property type="term" value="P:endoplasmic reticulum to Golgi vesicle-mediated transport"/>
    <property type="evidence" value="ECO:0000318"/>
    <property type="project" value="GO_Central"/>
</dbReference>
<accession>D8SCN0</accession>
<keyword evidence="1" id="KW-0931">ER-Golgi transport</keyword>
<dbReference type="GO" id="GO:0070973">
    <property type="term" value="P:protein localization to endoplasmic reticulum exit site"/>
    <property type="evidence" value="ECO:0000318"/>
    <property type="project" value="GO_Central"/>
</dbReference>
<organism evidence="3">
    <name type="scientific">Selaginella moellendorffii</name>
    <name type="common">Spikemoss</name>
    <dbReference type="NCBI Taxonomy" id="88036"/>
    <lineage>
        <taxon>Eukaryota</taxon>
        <taxon>Viridiplantae</taxon>
        <taxon>Streptophyta</taxon>
        <taxon>Embryophyta</taxon>
        <taxon>Tracheophyta</taxon>
        <taxon>Lycopodiopsida</taxon>
        <taxon>Selaginellales</taxon>
        <taxon>Selaginellaceae</taxon>
        <taxon>Selaginella</taxon>
    </lineage>
</organism>
<keyword evidence="3" id="KW-1185">Reference proteome</keyword>
<evidence type="ECO:0000313" key="2">
    <source>
        <dbReference type="EMBL" id="EFJ17884.1"/>
    </source>
</evidence>
<keyword evidence="1" id="KW-0472">Membrane</keyword>
<keyword evidence="1" id="KW-0256">Endoplasmic reticulum</keyword>
<dbReference type="PANTHER" id="PTHR12701">
    <property type="entry name" value="BCR-ASSOCIATED PROTEIN, BAP"/>
    <property type="match status" value="1"/>
</dbReference>
<comment type="function">
    <text evidence="1">May play a role in anterograde transport of membrane proteins from the endoplasmic reticulum to the Golgi.</text>
</comment>
<dbReference type="InParanoid" id="D8SCN0"/>
<dbReference type="Proteomes" id="UP000001514">
    <property type="component" value="Unassembled WGS sequence"/>
</dbReference>
<protein>
    <recommendedName>
        <fullName evidence="1">Endoplasmic reticulum transmembrane protein</fullName>
    </recommendedName>
</protein>
<evidence type="ECO:0000256" key="1">
    <source>
        <dbReference type="RuleBase" id="RU367026"/>
    </source>
</evidence>
<dbReference type="EMBL" id="GL377612">
    <property type="protein sequence ID" value="EFJ17884.1"/>
    <property type="molecule type" value="Genomic_DNA"/>
</dbReference>
<sequence length="128" mass="14545">MALEWAGLMIVVAAESLLLLFLTFPWPAKFRSSIIGVSSSILRPLLAVLPFAGFLLLDVYMKYENRIQCQAGSCTAMDREHYAKSVMKSQRNGILGVFAILLYWFSYRVTHILVDLEKTNKQISVKRD</sequence>
<feature type="transmembrane region" description="Helical" evidence="1">
    <location>
        <begin position="94"/>
        <end position="114"/>
    </location>
</feature>
<dbReference type="OrthoDB" id="1645261at2759"/>
<dbReference type="HOGENOM" id="CLU_123691_0_0_1"/>
<dbReference type="eggNOG" id="ENOG502RZ5P">
    <property type="taxonomic scope" value="Eukaryota"/>
</dbReference>
<dbReference type="GO" id="GO:0006886">
    <property type="term" value="P:intracellular protein transport"/>
    <property type="evidence" value="ECO:0007669"/>
    <property type="project" value="UniProtKB-UniRule"/>
</dbReference>
<evidence type="ECO:0000313" key="3">
    <source>
        <dbReference type="Proteomes" id="UP000001514"/>
    </source>
</evidence>
<keyword evidence="1" id="KW-0812">Transmembrane</keyword>
<dbReference type="PANTHER" id="PTHR12701:SF12">
    <property type="entry name" value="ENDOPLASMIC RETICULUM TRANSMEMBRANE PROTEIN"/>
    <property type="match status" value="1"/>
</dbReference>
<feature type="transmembrane region" description="Helical" evidence="1">
    <location>
        <begin position="34"/>
        <end position="57"/>
    </location>
</feature>
<keyword evidence="1" id="KW-1133">Transmembrane helix</keyword>
<keyword evidence="1" id="KW-0813">Transport</keyword>
<dbReference type="GO" id="GO:0005789">
    <property type="term" value="C:endoplasmic reticulum membrane"/>
    <property type="evidence" value="ECO:0000318"/>
    <property type="project" value="GO_Central"/>
</dbReference>
<name>D8SCN0_SELML</name>
<gene>
    <name evidence="2" type="ORF">SELMODRAFT_444756</name>
</gene>
<dbReference type="Gramene" id="EFJ17884">
    <property type="protein sequence ID" value="EFJ17884"/>
    <property type="gene ID" value="SELMODRAFT_444756"/>
</dbReference>
<dbReference type="AlphaFoldDB" id="D8SCN0"/>
<dbReference type="KEGG" id="smo:SELMODRAFT_444756"/>
<comment type="similarity">
    <text evidence="1">Belongs to the BCAP29/BCAP31 family.</text>
</comment>
<reference evidence="2 3" key="1">
    <citation type="journal article" date="2011" name="Science">
        <title>The Selaginella genome identifies genetic changes associated with the evolution of vascular plants.</title>
        <authorList>
            <person name="Banks J.A."/>
            <person name="Nishiyama T."/>
            <person name="Hasebe M."/>
            <person name="Bowman J.L."/>
            <person name="Gribskov M."/>
            <person name="dePamphilis C."/>
            <person name="Albert V.A."/>
            <person name="Aono N."/>
            <person name="Aoyama T."/>
            <person name="Ambrose B.A."/>
            <person name="Ashton N.W."/>
            <person name="Axtell M.J."/>
            <person name="Barker E."/>
            <person name="Barker M.S."/>
            <person name="Bennetzen J.L."/>
            <person name="Bonawitz N.D."/>
            <person name="Chapple C."/>
            <person name="Cheng C."/>
            <person name="Correa L.G."/>
            <person name="Dacre M."/>
            <person name="DeBarry J."/>
            <person name="Dreyer I."/>
            <person name="Elias M."/>
            <person name="Engstrom E.M."/>
            <person name="Estelle M."/>
            <person name="Feng L."/>
            <person name="Finet C."/>
            <person name="Floyd S.K."/>
            <person name="Frommer W.B."/>
            <person name="Fujita T."/>
            <person name="Gramzow L."/>
            <person name="Gutensohn M."/>
            <person name="Harholt J."/>
            <person name="Hattori M."/>
            <person name="Heyl A."/>
            <person name="Hirai T."/>
            <person name="Hiwatashi Y."/>
            <person name="Ishikawa M."/>
            <person name="Iwata M."/>
            <person name="Karol K.G."/>
            <person name="Koehler B."/>
            <person name="Kolukisaoglu U."/>
            <person name="Kubo M."/>
            <person name="Kurata T."/>
            <person name="Lalonde S."/>
            <person name="Li K."/>
            <person name="Li Y."/>
            <person name="Litt A."/>
            <person name="Lyons E."/>
            <person name="Manning G."/>
            <person name="Maruyama T."/>
            <person name="Michael T.P."/>
            <person name="Mikami K."/>
            <person name="Miyazaki S."/>
            <person name="Morinaga S."/>
            <person name="Murata T."/>
            <person name="Mueller-Roeber B."/>
            <person name="Nelson D.R."/>
            <person name="Obara M."/>
            <person name="Oguri Y."/>
            <person name="Olmstead R.G."/>
            <person name="Onodera N."/>
            <person name="Petersen B.L."/>
            <person name="Pils B."/>
            <person name="Prigge M."/>
            <person name="Rensing S.A."/>
            <person name="Riano-Pachon D.M."/>
            <person name="Roberts A.W."/>
            <person name="Sato Y."/>
            <person name="Scheller H.V."/>
            <person name="Schulz B."/>
            <person name="Schulz C."/>
            <person name="Shakirov E.V."/>
            <person name="Shibagaki N."/>
            <person name="Shinohara N."/>
            <person name="Shippen D.E."/>
            <person name="Soerensen I."/>
            <person name="Sotooka R."/>
            <person name="Sugimoto N."/>
            <person name="Sugita M."/>
            <person name="Sumikawa N."/>
            <person name="Tanurdzic M."/>
            <person name="Theissen G."/>
            <person name="Ulvskov P."/>
            <person name="Wakazuki S."/>
            <person name="Weng J.K."/>
            <person name="Willats W.W."/>
            <person name="Wipf D."/>
            <person name="Wolf P.G."/>
            <person name="Yang L."/>
            <person name="Zimmer A.D."/>
            <person name="Zhu Q."/>
            <person name="Mitros T."/>
            <person name="Hellsten U."/>
            <person name="Loque D."/>
            <person name="Otillar R."/>
            <person name="Salamov A."/>
            <person name="Schmutz J."/>
            <person name="Shapiro H."/>
            <person name="Lindquist E."/>
            <person name="Lucas S."/>
            <person name="Rokhsar D."/>
            <person name="Grigoriev I.V."/>
        </authorList>
    </citation>
    <scope>NUCLEOTIDE SEQUENCE [LARGE SCALE GENOMIC DNA]</scope>
</reference>
<proteinExistence type="inferred from homology"/>
<dbReference type="InterPro" id="IPR008417">
    <property type="entry name" value="BAP29/BAP31"/>
</dbReference>
<comment type="subcellular location">
    <subcellularLocation>
        <location evidence="1">Endoplasmic reticulum membrane</location>
        <topology evidence="1">Multi-pass membrane protein</topology>
    </subcellularLocation>
</comment>
<keyword evidence="1" id="KW-0653">Protein transport</keyword>
<feature type="transmembrane region" description="Helical" evidence="1">
    <location>
        <begin position="7"/>
        <end position="28"/>
    </location>
</feature>